<dbReference type="SUPFAM" id="SSF52283">
    <property type="entry name" value="Formate/glycerate dehydrogenase catalytic domain-like"/>
    <property type="match status" value="1"/>
</dbReference>
<comment type="subcellular location">
    <subcellularLocation>
        <location evidence="5">Cytoplasm</location>
    </subcellularLocation>
</comment>
<dbReference type="PANTHER" id="PTHR10996">
    <property type="entry name" value="2-HYDROXYACID DEHYDROGENASE-RELATED"/>
    <property type="match status" value="1"/>
</dbReference>
<proteinExistence type="inferred from homology"/>
<comment type="function">
    <text evidence="5">Catalyzes the oxidation of erythronate-4-phosphate to 3-hydroxy-2-oxo-4-phosphonooxybutanoate.</text>
</comment>
<evidence type="ECO:0000256" key="2">
    <source>
        <dbReference type="ARBA" id="ARBA00023002"/>
    </source>
</evidence>
<evidence type="ECO:0000256" key="5">
    <source>
        <dbReference type="HAMAP-Rule" id="MF_01825"/>
    </source>
</evidence>
<evidence type="ECO:0000256" key="1">
    <source>
        <dbReference type="ARBA" id="ARBA00022490"/>
    </source>
</evidence>
<dbReference type="Pfam" id="PF02826">
    <property type="entry name" value="2-Hacid_dh_C"/>
    <property type="match status" value="1"/>
</dbReference>
<dbReference type="GO" id="GO:0033711">
    <property type="term" value="F:4-phosphoerythronate dehydrogenase activity"/>
    <property type="evidence" value="ECO:0007669"/>
    <property type="project" value="UniProtKB-EC"/>
</dbReference>
<comment type="similarity">
    <text evidence="5">Belongs to the D-isomer specific 2-hydroxyacid dehydrogenase family. PdxB subfamily.</text>
</comment>
<reference evidence="9 10" key="1">
    <citation type="submission" date="2016-08" db="EMBL/GenBank/DDBJ databases">
        <authorList>
            <person name="Seilhamer J.J."/>
        </authorList>
    </citation>
    <scope>NUCLEOTIDE SEQUENCE [LARGE SCALE GENOMIC DNA]</scope>
    <source>
        <strain evidence="9 10">KCTC 42603</strain>
    </source>
</reference>
<dbReference type="GO" id="GO:0016618">
    <property type="term" value="F:hydroxypyruvate reductase [NAD(P)H] activity"/>
    <property type="evidence" value="ECO:0007669"/>
    <property type="project" value="TreeGrafter"/>
</dbReference>
<feature type="domain" description="D-isomer specific 2-hydroxyacid dehydrogenase NAD-binding" evidence="7">
    <location>
        <begin position="112"/>
        <end position="257"/>
    </location>
</feature>
<feature type="active site" evidence="5">
    <location>
        <position position="209"/>
    </location>
</feature>
<dbReference type="SUPFAM" id="SSF51735">
    <property type="entry name" value="NAD(P)-binding Rossmann-fold domains"/>
    <property type="match status" value="1"/>
</dbReference>
<comment type="catalytic activity">
    <reaction evidence="5">
        <text>4-phospho-D-erythronate + NAD(+) = (R)-3-hydroxy-2-oxo-4-phosphooxybutanoate + NADH + H(+)</text>
        <dbReference type="Rhea" id="RHEA:18829"/>
        <dbReference type="ChEBI" id="CHEBI:15378"/>
        <dbReference type="ChEBI" id="CHEBI:57540"/>
        <dbReference type="ChEBI" id="CHEBI:57945"/>
        <dbReference type="ChEBI" id="CHEBI:58538"/>
        <dbReference type="ChEBI" id="CHEBI:58766"/>
        <dbReference type="EC" id="1.1.1.290"/>
    </reaction>
</comment>
<dbReference type="Pfam" id="PF11890">
    <property type="entry name" value="DUF3410"/>
    <property type="match status" value="1"/>
</dbReference>
<dbReference type="GO" id="GO:0051287">
    <property type="term" value="F:NAD binding"/>
    <property type="evidence" value="ECO:0007669"/>
    <property type="project" value="InterPro"/>
</dbReference>
<dbReference type="InterPro" id="IPR029753">
    <property type="entry name" value="D-isomer_DH_CS"/>
</dbReference>
<dbReference type="EMBL" id="MDHN01000021">
    <property type="protein sequence ID" value="OFC70981.1"/>
    <property type="molecule type" value="Genomic_DNA"/>
</dbReference>
<dbReference type="HAMAP" id="MF_01825">
    <property type="entry name" value="PdxB"/>
    <property type="match status" value="1"/>
</dbReference>
<evidence type="ECO:0000259" key="6">
    <source>
        <dbReference type="Pfam" id="PF00389"/>
    </source>
</evidence>
<dbReference type="PROSITE" id="PS00671">
    <property type="entry name" value="D_2_HYDROXYACID_DH_3"/>
    <property type="match status" value="1"/>
</dbReference>
<dbReference type="InterPro" id="IPR006140">
    <property type="entry name" value="D-isomer_DH_NAD-bd"/>
</dbReference>
<dbReference type="UniPathway" id="UPA00244">
    <property type="reaction ID" value="UER00310"/>
</dbReference>
<feature type="active site" evidence="5">
    <location>
        <position position="238"/>
    </location>
</feature>
<evidence type="ECO:0000313" key="10">
    <source>
        <dbReference type="Proteomes" id="UP000175691"/>
    </source>
</evidence>
<dbReference type="InterPro" id="IPR029752">
    <property type="entry name" value="D-isomer_DH_CS1"/>
</dbReference>
<protein>
    <recommendedName>
        <fullName evidence="5">Erythronate-4-phosphate dehydrogenase</fullName>
        <ecNumber evidence="5">1.1.1.290</ecNumber>
    </recommendedName>
</protein>
<feature type="binding site" evidence="5">
    <location>
        <position position="148"/>
    </location>
    <ligand>
        <name>NAD(+)</name>
        <dbReference type="ChEBI" id="CHEBI:57540"/>
    </ligand>
</feature>
<gene>
    <name evidence="5" type="primary">pdxB</name>
    <name evidence="9" type="ORF">BFC18_11130</name>
</gene>
<organism evidence="9 10">
    <name type="scientific">Alteromonas confluentis</name>
    <dbReference type="NCBI Taxonomy" id="1656094"/>
    <lineage>
        <taxon>Bacteria</taxon>
        <taxon>Pseudomonadati</taxon>
        <taxon>Pseudomonadota</taxon>
        <taxon>Gammaproteobacteria</taxon>
        <taxon>Alteromonadales</taxon>
        <taxon>Alteromonadaceae</taxon>
        <taxon>Alteromonas/Salinimonas group</taxon>
        <taxon>Alteromonas</taxon>
    </lineage>
</organism>
<dbReference type="EC" id="1.1.1.290" evidence="5"/>
<feature type="binding site" evidence="5">
    <location>
        <position position="233"/>
    </location>
    <ligand>
        <name>NAD(+)</name>
        <dbReference type="ChEBI" id="CHEBI:57540"/>
    </ligand>
</feature>
<comment type="caution">
    <text evidence="5">Lacks conserved residue(s) required for the propagation of feature annotation.</text>
</comment>
<dbReference type="Gene3D" id="3.30.1370.170">
    <property type="match status" value="1"/>
</dbReference>
<dbReference type="AlphaFoldDB" id="A0A1E7ZBZ3"/>
<accession>A0A1E7ZBZ3</accession>
<feature type="active site" description="Proton donor" evidence="5">
    <location>
        <position position="255"/>
    </location>
</feature>
<comment type="subunit">
    <text evidence="5">Homodimer.</text>
</comment>
<name>A0A1E7ZBZ3_9ALTE</name>
<dbReference type="GO" id="GO:0046983">
    <property type="term" value="F:protein dimerization activity"/>
    <property type="evidence" value="ECO:0007669"/>
    <property type="project" value="InterPro"/>
</dbReference>
<dbReference type="Proteomes" id="UP000175691">
    <property type="component" value="Unassembled WGS sequence"/>
</dbReference>
<sequence length="383" mass="41678">MTRIFFEESIPQGEAYFSTLGDATSFNGPSLAPEQLGDVDYLAVRSTTAVTPSLLAKADKLKLVTTATAGTNHMDKPALDVAGIAWRSAGGCNAVAVAEYVVSVLMSAYQDKQLNLSRITVGIVGAGHVGTALAERLHALNIAFKLCDPPLQQAGDHRHFVAMDEIMACDVITLHVPFVKAGEHATGHLLDAKRIAALKPNQLLINACRGEVVDEAALLHRLGQPDAPTVVLDVFFSEPEINQALLPLVWLTTPHIAGHSVEGKLRGTQMAYEHVCEAMNVSSSLTMDNFLAVPEAMPFAPSDRTAEALDWDSLATLLLSIYDIRKDDQLFRQDTSRDGFLHMRKHYPVRRECGSHFLRIPAPVSEGIVEQLSGLGFQFNFVR</sequence>
<comment type="pathway">
    <text evidence="5">Cofactor biosynthesis; pyridoxine 5'-phosphate biosynthesis; pyridoxine 5'-phosphate from D-erythrose 4-phosphate: step 2/5.</text>
</comment>
<dbReference type="CDD" id="cd12158">
    <property type="entry name" value="ErythrP_dh"/>
    <property type="match status" value="1"/>
</dbReference>
<evidence type="ECO:0000259" key="7">
    <source>
        <dbReference type="Pfam" id="PF02826"/>
    </source>
</evidence>
<dbReference type="RefSeq" id="WP_070125374.1">
    <property type="nucleotide sequence ID" value="NZ_MDHN01000021.1"/>
</dbReference>
<dbReference type="PROSITE" id="PS00065">
    <property type="entry name" value="D_2_HYDROXYACID_DH_1"/>
    <property type="match status" value="1"/>
</dbReference>
<dbReference type="InterPro" id="IPR006139">
    <property type="entry name" value="D-isomer_2_OHA_DH_cat_dom"/>
</dbReference>
<feature type="binding site" evidence="5">
    <location>
        <position position="258"/>
    </location>
    <ligand>
        <name>NAD(+)</name>
        <dbReference type="ChEBI" id="CHEBI:57540"/>
    </ligand>
</feature>
<dbReference type="InterPro" id="IPR050223">
    <property type="entry name" value="D-isomer_2-hydroxyacid_DH"/>
</dbReference>
<keyword evidence="3 5" id="KW-0520">NAD</keyword>
<dbReference type="Gene3D" id="3.40.50.720">
    <property type="entry name" value="NAD(P)-binding Rossmann-like Domain"/>
    <property type="match status" value="2"/>
</dbReference>
<dbReference type="STRING" id="1656094.BFC18_11130"/>
<dbReference type="InterPro" id="IPR020921">
    <property type="entry name" value="Erythronate-4-P_DHase"/>
</dbReference>
<evidence type="ECO:0000259" key="8">
    <source>
        <dbReference type="Pfam" id="PF11890"/>
    </source>
</evidence>
<comment type="caution">
    <text evidence="9">The sequence shown here is derived from an EMBL/GenBank/DDBJ whole genome shotgun (WGS) entry which is preliminary data.</text>
</comment>
<dbReference type="GO" id="GO:0030267">
    <property type="term" value="F:glyoxylate reductase (NADPH) activity"/>
    <property type="evidence" value="ECO:0007669"/>
    <property type="project" value="TreeGrafter"/>
</dbReference>
<dbReference type="InterPro" id="IPR024531">
    <property type="entry name" value="Erythronate-4-P_DHase_dimer"/>
</dbReference>
<feature type="binding site" evidence="5">
    <location>
        <position position="68"/>
    </location>
    <ligand>
        <name>substrate</name>
    </ligand>
</feature>
<dbReference type="InterPro" id="IPR038251">
    <property type="entry name" value="PdxB_dimer_sf"/>
</dbReference>
<dbReference type="GO" id="GO:0008615">
    <property type="term" value="P:pyridoxine biosynthetic process"/>
    <property type="evidence" value="ECO:0007669"/>
    <property type="project" value="UniProtKB-UniRule"/>
</dbReference>
<feature type="domain" description="D-isomer specific 2-hydroxyacid dehydrogenase catalytic" evidence="6">
    <location>
        <begin position="34"/>
        <end position="280"/>
    </location>
</feature>
<dbReference type="Pfam" id="PF00389">
    <property type="entry name" value="2-Hacid_dh"/>
    <property type="match status" value="1"/>
</dbReference>
<dbReference type="GO" id="GO:0005829">
    <property type="term" value="C:cytosol"/>
    <property type="evidence" value="ECO:0007669"/>
    <property type="project" value="TreeGrafter"/>
</dbReference>
<feature type="binding site" evidence="5">
    <location>
        <position position="46"/>
    </location>
    <ligand>
        <name>substrate</name>
    </ligand>
</feature>
<keyword evidence="1 5" id="KW-0963">Cytoplasm</keyword>
<dbReference type="OrthoDB" id="9770208at2"/>
<keyword evidence="4 5" id="KW-0664">Pyridoxine biosynthesis</keyword>
<dbReference type="PANTHER" id="PTHR10996:SF178">
    <property type="entry name" value="2-HYDROXYACID DEHYDROGENASE YGL185C-RELATED"/>
    <property type="match status" value="1"/>
</dbReference>
<feature type="domain" description="Erythronate-4-phosphate dehydrogenase dimerisation" evidence="8">
    <location>
        <begin position="306"/>
        <end position="360"/>
    </location>
</feature>
<keyword evidence="2 5" id="KW-0560">Oxidoreductase</keyword>
<dbReference type="InterPro" id="IPR036291">
    <property type="entry name" value="NAD(P)-bd_dom_sf"/>
</dbReference>
<evidence type="ECO:0000256" key="3">
    <source>
        <dbReference type="ARBA" id="ARBA00023027"/>
    </source>
</evidence>
<evidence type="ECO:0000256" key="4">
    <source>
        <dbReference type="ARBA" id="ARBA00023096"/>
    </source>
</evidence>
<keyword evidence="10" id="KW-1185">Reference proteome</keyword>
<evidence type="ECO:0000313" key="9">
    <source>
        <dbReference type="EMBL" id="OFC70981.1"/>
    </source>
</evidence>